<feature type="domain" description="Mur ligase central" evidence="12">
    <location>
        <begin position="106"/>
        <end position="285"/>
    </location>
</feature>
<sequence length="447" mass="49086">MKVAILGAGESGVGAALLAKAKGLEVFVSDMGQIKESYKEKLAQAAIPFEEGTHTFDQILNADEIIKSPGIPDKAAIVHEATKREIPVISEIEFAGRYTDAKFICITGTNGKTTTTLLTYHLLKSAGLNVALAGNIGESLAEKVIENKYDCYVVELSSFQLDNMYQFKAHIAVLTNITPDHLDRYEYSMDKYAASKLRVAQNMTGDDFFVYNADDENIAKTFRGETFAGTAVPFTLKGAAGRKVFQEGQNIKVELEFYKGEINTSKSSLIGKHNQYNTMAAVAVAKLMQVSDEAIEQALESFQNAAHRLQPVGVAKEVTYINDSKATNVEAVWYALEGIKQPIIWIAGGVDKGNDYSTLVELAREKVKVLVCLGKDNKKLQQAFGRVVPIIAETTSIEYAVRLSRSLAEPGDVVLLSPACASFDLFKNYEHRGQRFKEAVEKIVLKK</sequence>
<dbReference type="GO" id="GO:0008764">
    <property type="term" value="F:UDP-N-acetylmuramoylalanine-D-glutamate ligase activity"/>
    <property type="evidence" value="ECO:0007669"/>
    <property type="project" value="UniProtKB-EC"/>
</dbReference>
<feature type="binding site" evidence="9">
    <location>
        <begin position="108"/>
        <end position="114"/>
    </location>
    <ligand>
        <name>ATP</name>
        <dbReference type="ChEBI" id="CHEBI:30616"/>
    </ligand>
</feature>
<comment type="pathway">
    <text evidence="2 9 10">Cell wall biogenesis; peptidoglycan biosynthesis.</text>
</comment>
<keyword evidence="5 9" id="KW-0132">Cell division</keyword>
<dbReference type="Gene3D" id="3.90.190.20">
    <property type="entry name" value="Mur ligase, C-terminal domain"/>
    <property type="match status" value="1"/>
</dbReference>
<dbReference type="PANTHER" id="PTHR43692">
    <property type="entry name" value="UDP-N-ACETYLMURAMOYLALANINE--D-GLUTAMATE LIGASE"/>
    <property type="match status" value="1"/>
</dbReference>
<dbReference type="Pfam" id="PF02875">
    <property type="entry name" value="Mur_ligase_C"/>
    <property type="match status" value="1"/>
</dbReference>
<evidence type="ECO:0000256" key="3">
    <source>
        <dbReference type="ARBA" id="ARBA00022490"/>
    </source>
</evidence>
<dbReference type="PROSITE" id="PS01011">
    <property type="entry name" value="FOLYLPOLYGLU_SYNT_1"/>
    <property type="match status" value="1"/>
</dbReference>
<dbReference type="Gene3D" id="3.40.50.720">
    <property type="entry name" value="NAD(P)-binding Rossmann-like Domain"/>
    <property type="match status" value="1"/>
</dbReference>
<dbReference type="InterPro" id="IPR013221">
    <property type="entry name" value="Mur_ligase_cen"/>
</dbReference>
<evidence type="ECO:0000256" key="5">
    <source>
        <dbReference type="ARBA" id="ARBA00022618"/>
    </source>
</evidence>
<dbReference type="PANTHER" id="PTHR43692:SF1">
    <property type="entry name" value="UDP-N-ACETYLMURAMOYLALANINE--D-GLUTAMATE LIGASE"/>
    <property type="match status" value="1"/>
</dbReference>
<organism evidence="13 14">
    <name type="scientific">Pontibacter toksunensis</name>
    <dbReference type="NCBI Taxonomy" id="1332631"/>
    <lineage>
        <taxon>Bacteria</taxon>
        <taxon>Pseudomonadati</taxon>
        <taxon>Bacteroidota</taxon>
        <taxon>Cytophagia</taxon>
        <taxon>Cytophagales</taxon>
        <taxon>Hymenobacteraceae</taxon>
        <taxon>Pontibacter</taxon>
    </lineage>
</organism>
<dbReference type="RefSeq" id="WP_377483557.1">
    <property type="nucleotide sequence ID" value="NZ_JBHUOX010000005.1"/>
</dbReference>
<dbReference type="HAMAP" id="MF_00639">
    <property type="entry name" value="MurD"/>
    <property type="match status" value="1"/>
</dbReference>
<dbReference type="InterPro" id="IPR036615">
    <property type="entry name" value="Mur_ligase_C_dom_sf"/>
</dbReference>
<comment type="similarity">
    <text evidence="9">Belongs to the MurCDEF family.</text>
</comment>
<reference evidence="14" key="1">
    <citation type="journal article" date="2019" name="Int. J. Syst. Evol. Microbiol.">
        <title>The Global Catalogue of Microorganisms (GCM) 10K type strain sequencing project: providing services to taxonomists for standard genome sequencing and annotation.</title>
        <authorList>
            <consortium name="The Broad Institute Genomics Platform"/>
            <consortium name="The Broad Institute Genome Sequencing Center for Infectious Disease"/>
            <person name="Wu L."/>
            <person name="Ma J."/>
        </authorList>
    </citation>
    <scope>NUCLEOTIDE SEQUENCE [LARGE SCALE GENOMIC DNA]</scope>
    <source>
        <strain evidence="14">KCTC 23984</strain>
    </source>
</reference>
<keyword evidence="4 9" id="KW-0436">Ligase</keyword>
<comment type="subcellular location">
    <subcellularLocation>
        <location evidence="1 9 10">Cytoplasm</location>
    </subcellularLocation>
</comment>
<keyword evidence="7 9" id="KW-0067">ATP-binding</keyword>
<keyword evidence="8 9" id="KW-0131">Cell cycle</keyword>
<dbReference type="SUPFAM" id="SSF53623">
    <property type="entry name" value="MurD-like peptide ligases, catalytic domain"/>
    <property type="match status" value="1"/>
</dbReference>
<evidence type="ECO:0000256" key="4">
    <source>
        <dbReference type="ARBA" id="ARBA00022598"/>
    </source>
</evidence>
<name>A0ABW6BU31_9BACT</name>
<keyword evidence="9 10" id="KW-0961">Cell wall biogenesis/degradation</keyword>
<dbReference type="InterPro" id="IPR005762">
    <property type="entry name" value="MurD"/>
</dbReference>
<evidence type="ECO:0000256" key="7">
    <source>
        <dbReference type="ARBA" id="ARBA00022840"/>
    </source>
</evidence>
<evidence type="ECO:0000256" key="1">
    <source>
        <dbReference type="ARBA" id="ARBA00004496"/>
    </source>
</evidence>
<keyword evidence="14" id="KW-1185">Reference proteome</keyword>
<keyword evidence="6 9" id="KW-0547">Nucleotide-binding</keyword>
<evidence type="ECO:0000259" key="12">
    <source>
        <dbReference type="Pfam" id="PF08245"/>
    </source>
</evidence>
<evidence type="ECO:0000313" key="14">
    <source>
        <dbReference type="Proteomes" id="UP001597641"/>
    </source>
</evidence>
<proteinExistence type="inferred from homology"/>
<comment type="catalytic activity">
    <reaction evidence="9 10">
        <text>UDP-N-acetyl-alpha-D-muramoyl-L-alanine + D-glutamate + ATP = UDP-N-acetyl-alpha-D-muramoyl-L-alanyl-D-glutamate + ADP + phosphate + H(+)</text>
        <dbReference type="Rhea" id="RHEA:16429"/>
        <dbReference type="ChEBI" id="CHEBI:15378"/>
        <dbReference type="ChEBI" id="CHEBI:29986"/>
        <dbReference type="ChEBI" id="CHEBI:30616"/>
        <dbReference type="ChEBI" id="CHEBI:43474"/>
        <dbReference type="ChEBI" id="CHEBI:83898"/>
        <dbReference type="ChEBI" id="CHEBI:83900"/>
        <dbReference type="ChEBI" id="CHEBI:456216"/>
        <dbReference type="EC" id="6.3.2.9"/>
    </reaction>
</comment>
<dbReference type="Pfam" id="PF08245">
    <property type="entry name" value="Mur_ligase_M"/>
    <property type="match status" value="1"/>
</dbReference>
<dbReference type="SUPFAM" id="SSF53244">
    <property type="entry name" value="MurD-like peptide ligases, peptide-binding domain"/>
    <property type="match status" value="1"/>
</dbReference>
<dbReference type="InterPro" id="IPR018109">
    <property type="entry name" value="Folylpolyglutamate_synth_CS"/>
</dbReference>
<protein>
    <recommendedName>
        <fullName evidence="9 10">UDP-N-acetylmuramoylalanine--D-glutamate ligase</fullName>
        <ecNumber evidence="9 10">6.3.2.9</ecNumber>
    </recommendedName>
    <alternativeName>
        <fullName evidence="9">D-glutamic acid-adding enzyme</fullName>
    </alternativeName>
    <alternativeName>
        <fullName evidence="9">UDP-N-acetylmuramoyl-L-alanyl-D-glutamate synthetase</fullName>
    </alternativeName>
</protein>
<keyword evidence="9 10" id="KW-0573">Peptidoglycan synthesis</keyword>
<evidence type="ECO:0000256" key="10">
    <source>
        <dbReference type="RuleBase" id="RU003664"/>
    </source>
</evidence>
<comment type="caution">
    <text evidence="13">The sequence shown here is derived from an EMBL/GenBank/DDBJ whole genome shotgun (WGS) entry which is preliminary data.</text>
</comment>
<dbReference type="Pfam" id="PF21377">
    <property type="entry name" value="MurD_N"/>
    <property type="match status" value="1"/>
</dbReference>
<feature type="domain" description="Mur ligase C-terminal" evidence="11">
    <location>
        <begin position="307"/>
        <end position="420"/>
    </location>
</feature>
<dbReference type="InterPro" id="IPR036565">
    <property type="entry name" value="Mur-like_cat_sf"/>
</dbReference>
<evidence type="ECO:0000259" key="11">
    <source>
        <dbReference type="Pfam" id="PF02875"/>
    </source>
</evidence>
<gene>
    <name evidence="9 13" type="primary">murD</name>
    <name evidence="13" type="ORF">ACFS7Z_09015</name>
</gene>
<evidence type="ECO:0000256" key="9">
    <source>
        <dbReference type="HAMAP-Rule" id="MF_00639"/>
    </source>
</evidence>
<keyword evidence="3 9" id="KW-0963">Cytoplasm</keyword>
<evidence type="ECO:0000313" key="13">
    <source>
        <dbReference type="EMBL" id="MFD3000497.1"/>
    </source>
</evidence>
<evidence type="ECO:0000256" key="2">
    <source>
        <dbReference type="ARBA" id="ARBA00004752"/>
    </source>
</evidence>
<comment type="function">
    <text evidence="9 10">Cell wall formation. Catalyzes the addition of glutamate to the nucleotide precursor UDP-N-acetylmuramoyl-L-alanine (UMA).</text>
</comment>
<dbReference type="SUPFAM" id="SSF51984">
    <property type="entry name" value="MurCD N-terminal domain"/>
    <property type="match status" value="1"/>
</dbReference>
<dbReference type="Gene3D" id="3.40.1190.10">
    <property type="entry name" value="Mur-like, catalytic domain"/>
    <property type="match status" value="1"/>
</dbReference>
<evidence type="ECO:0000256" key="6">
    <source>
        <dbReference type="ARBA" id="ARBA00022741"/>
    </source>
</evidence>
<dbReference type="EC" id="6.3.2.9" evidence="9 10"/>
<keyword evidence="9 10" id="KW-0133">Cell shape</keyword>
<accession>A0ABW6BU31</accession>
<dbReference type="Proteomes" id="UP001597641">
    <property type="component" value="Unassembled WGS sequence"/>
</dbReference>
<dbReference type="InterPro" id="IPR004101">
    <property type="entry name" value="Mur_ligase_C"/>
</dbReference>
<dbReference type="NCBIfam" id="TIGR01087">
    <property type="entry name" value="murD"/>
    <property type="match status" value="1"/>
</dbReference>
<dbReference type="EMBL" id="JBHUOX010000005">
    <property type="protein sequence ID" value="MFD3000497.1"/>
    <property type="molecule type" value="Genomic_DNA"/>
</dbReference>
<evidence type="ECO:0000256" key="8">
    <source>
        <dbReference type="ARBA" id="ARBA00023306"/>
    </source>
</evidence>